<evidence type="ECO:0000256" key="4">
    <source>
        <dbReference type="ARBA" id="ARBA00022807"/>
    </source>
</evidence>
<feature type="domain" description="NlpC/P60" evidence="5">
    <location>
        <begin position="160"/>
        <end position="286"/>
    </location>
</feature>
<dbReference type="InterPro" id="IPR000064">
    <property type="entry name" value="NLP_P60_dom"/>
</dbReference>
<accession>A0A8J3DQN6</accession>
<evidence type="ECO:0000259" key="5">
    <source>
        <dbReference type="PROSITE" id="PS51935"/>
    </source>
</evidence>
<dbReference type="AlphaFoldDB" id="A0A8J3DQN6"/>
<dbReference type="PANTHER" id="PTHR47053">
    <property type="entry name" value="MUREIN DD-ENDOPEPTIDASE MEPH-RELATED"/>
    <property type="match status" value="1"/>
</dbReference>
<evidence type="ECO:0000256" key="3">
    <source>
        <dbReference type="ARBA" id="ARBA00022801"/>
    </source>
</evidence>
<reference evidence="6" key="1">
    <citation type="journal article" date="2014" name="Int. J. Syst. Evol. Microbiol.">
        <title>Complete genome sequence of Corynebacterium casei LMG S-19264T (=DSM 44701T), isolated from a smear-ripened cheese.</title>
        <authorList>
            <consortium name="US DOE Joint Genome Institute (JGI-PGF)"/>
            <person name="Walter F."/>
            <person name="Albersmeier A."/>
            <person name="Kalinowski J."/>
            <person name="Ruckert C."/>
        </authorList>
    </citation>
    <scope>NUCLEOTIDE SEQUENCE</scope>
    <source>
        <strain evidence="6">KCTC 42249</strain>
    </source>
</reference>
<proteinExistence type="inferred from homology"/>
<dbReference type="EMBL" id="BMZQ01000002">
    <property type="protein sequence ID" value="GHD15343.1"/>
    <property type="molecule type" value="Genomic_DNA"/>
</dbReference>
<evidence type="ECO:0000256" key="1">
    <source>
        <dbReference type="ARBA" id="ARBA00007074"/>
    </source>
</evidence>
<keyword evidence="4" id="KW-0788">Thiol protease</keyword>
<dbReference type="InterPro" id="IPR038765">
    <property type="entry name" value="Papain-like_cys_pep_sf"/>
</dbReference>
<dbReference type="PROSITE" id="PS51935">
    <property type="entry name" value="NLPC_P60"/>
    <property type="match status" value="1"/>
</dbReference>
<dbReference type="Gene3D" id="2.30.30.40">
    <property type="entry name" value="SH3 Domains"/>
    <property type="match status" value="1"/>
</dbReference>
<dbReference type="Proteomes" id="UP000630142">
    <property type="component" value="Unassembled WGS sequence"/>
</dbReference>
<dbReference type="Pfam" id="PF18348">
    <property type="entry name" value="SH3_16"/>
    <property type="match status" value="1"/>
</dbReference>
<organism evidence="6 7">
    <name type="scientific">Tianweitania populi</name>
    <dbReference type="NCBI Taxonomy" id="1607949"/>
    <lineage>
        <taxon>Bacteria</taxon>
        <taxon>Pseudomonadati</taxon>
        <taxon>Pseudomonadota</taxon>
        <taxon>Alphaproteobacteria</taxon>
        <taxon>Hyphomicrobiales</taxon>
        <taxon>Phyllobacteriaceae</taxon>
        <taxon>Tianweitania</taxon>
    </lineage>
</organism>
<dbReference type="PANTHER" id="PTHR47053:SF1">
    <property type="entry name" value="MUREIN DD-ENDOPEPTIDASE MEPH-RELATED"/>
    <property type="match status" value="1"/>
</dbReference>
<dbReference type="RefSeq" id="WP_189503790.1">
    <property type="nucleotide sequence ID" value="NZ_BMZQ01000002.1"/>
</dbReference>
<reference evidence="6" key="2">
    <citation type="submission" date="2020-09" db="EMBL/GenBank/DDBJ databases">
        <authorList>
            <person name="Sun Q."/>
            <person name="Kim S."/>
        </authorList>
    </citation>
    <scope>NUCLEOTIDE SEQUENCE</scope>
    <source>
        <strain evidence="6">KCTC 42249</strain>
    </source>
</reference>
<name>A0A8J3DQN6_9HYPH</name>
<dbReference type="GO" id="GO:0008234">
    <property type="term" value="F:cysteine-type peptidase activity"/>
    <property type="evidence" value="ECO:0007669"/>
    <property type="project" value="UniProtKB-KW"/>
</dbReference>
<dbReference type="Gene3D" id="3.90.1720.10">
    <property type="entry name" value="endopeptidase domain like (from Nostoc punctiforme)"/>
    <property type="match status" value="1"/>
</dbReference>
<dbReference type="InterPro" id="IPR051202">
    <property type="entry name" value="Peptidase_C40"/>
</dbReference>
<keyword evidence="2" id="KW-0645">Protease</keyword>
<dbReference type="SUPFAM" id="SSF54001">
    <property type="entry name" value="Cysteine proteinases"/>
    <property type="match status" value="1"/>
</dbReference>
<evidence type="ECO:0000313" key="6">
    <source>
        <dbReference type="EMBL" id="GHD15343.1"/>
    </source>
</evidence>
<keyword evidence="7" id="KW-1185">Reference proteome</keyword>
<dbReference type="InterPro" id="IPR041382">
    <property type="entry name" value="SH3_16"/>
</dbReference>
<evidence type="ECO:0000313" key="7">
    <source>
        <dbReference type="Proteomes" id="UP000630142"/>
    </source>
</evidence>
<evidence type="ECO:0000256" key="2">
    <source>
        <dbReference type="ARBA" id="ARBA00022670"/>
    </source>
</evidence>
<keyword evidence="3" id="KW-0378">Hydrolase</keyword>
<dbReference type="GO" id="GO:0006508">
    <property type="term" value="P:proteolysis"/>
    <property type="evidence" value="ECO:0007669"/>
    <property type="project" value="UniProtKB-KW"/>
</dbReference>
<protein>
    <submittedName>
        <fullName evidence="6">Peptidase P60</fullName>
    </submittedName>
</protein>
<dbReference type="Pfam" id="PF00877">
    <property type="entry name" value="NLPC_P60"/>
    <property type="match status" value="1"/>
</dbReference>
<sequence>MTALDRRLHAFRDDLADIRLSGQVEARDYVEGQPARIVAPVADLLRQPTLEAGMDTQILHGEDVRVYDQADGFAWIQAADGYVGYVQADALAPVLAEPTHVVTAPRTFVYPGADLRFPRRRSLSIGSLVHITGESETRGTGYSLLDNGEALITKHLQPLPYAVLDYVDVAESLINTPYLWGGASGFGIDCSGIVQLSMRMAGLYALRDTDMQASTTGEAVQPGPDMALLKRGDLVFWKGHVAIVTGPDEIIHASGHTMCVTRESLSAAVERIGYLYGGPTGFRRPMSDVAGL</sequence>
<comment type="caution">
    <text evidence="6">The sequence shown here is derived from an EMBL/GenBank/DDBJ whole genome shotgun (WGS) entry which is preliminary data.</text>
</comment>
<gene>
    <name evidence="6" type="ORF">GCM10016234_22070</name>
</gene>
<comment type="similarity">
    <text evidence="1">Belongs to the peptidase C40 family.</text>
</comment>